<accession>A0A6F9XJ81</accession>
<comment type="caution">
    <text evidence="2">The sequence shown here is derived from an EMBL/GenBank/DDBJ whole genome shotgun (WGS) entry which is preliminary data.</text>
</comment>
<dbReference type="Proteomes" id="UP000494265">
    <property type="component" value="Unassembled WGS sequence"/>
</dbReference>
<dbReference type="RefSeq" id="WP_172584177.1">
    <property type="nucleotide sequence ID" value="NZ_BLAM01000054.1"/>
</dbReference>
<keyword evidence="1" id="KW-0812">Transmembrane</keyword>
<name>A0A6F9XJ81_9LACO</name>
<keyword evidence="1" id="KW-1133">Transmembrane helix</keyword>
<dbReference type="EMBL" id="BLAM01000054">
    <property type="protein sequence ID" value="GET05324.1"/>
    <property type="molecule type" value="Genomic_DNA"/>
</dbReference>
<feature type="transmembrane region" description="Helical" evidence="1">
    <location>
        <begin position="60"/>
        <end position="83"/>
    </location>
</feature>
<organism evidence="2">
    <name type="scientific">Ligilactobacillus agilis</name>
    <dbReference type="NCBI Taxonomy" id="1601"/>
    <lineage>
        <taxon>Bacteria</taxon>
        <taxon>Bacillati</taxon>
        <taxon>Bacillota</taxon>
        <taxon>Bacilli</taxon>
        <taxon>Lactobacillales</taxon>
        <taxon>Lactobacillaceae</taxon>
        <taxon>Ligilactobacillus</taxon>
    </lineage>
</organism>
<dbReference type="AlphaFoldDB" id="A0A6F9XJ81"/>
<reference evidence="2" key="1">
    <citation type="submission" date="2019-10" db="EMBL/GenBank/DDBJ databases">
        <title>Lactobacillus agilis SY212 Whole Genome Sequencing Project.</title>
        <authorList>
            <person name="Suzuki S."/>
            <person name="Endo A."/>
            <person name="Maeno S."/>
            <person name="Shiwa Y."/>
            <person name="Matsutani M."/>
            <person name="Kajikawa A."/>
        </authorList>
    </citation>
    <scope>NUCLEOTIDE SEQUENCE</scope>
    <source>
        <strain evidence="2">SY212</strain>
    </source>
</reference>
<keyword evidence="1" id="KW-0472">Membrane</keyword>
<gene>
    <name evidence="2" type="ORF">SY212_03540</name>
</gene>
<sequence length="168" mass="19855">MKVVTYKGKKWYHAKTKYNGIYVKTQYFVDIEPISKKQEDREYYIYPIINRDGSCIIYEILLLSICSTGFVLSCLGKALFFLLTGQIKPIFDINTYAQTLYGDDIPLIDAINTIETLNNRGWKQWYEVQSDCLLTYKELRKIIRRNQDYENIVINVRNKKVQNRPIDS</sequence>
<evidence type="ECO:0000313" key="2">
    <source>
        <dbReference type="EMBL" id="GET05324.1"/>
    </source>
</evidence>
<proteinExistence type="predicted"/>
<evidence type="ECO:0000256" key="1">
    <source>
        <dbReference type="SAM" id="Phobius"/>
    </source>
</evidence>
<protein>
    <submittedName>
        <fullName evidence="2">Uncharacterized protein</fullName>
    </submittedName>
</protein>